<accession>A0A1F6NXF0</accession>
<dbReference type="GO" id="GO:0017148">
    <property type="term" value="P:negative regulation of translation"/>
    <property type="evidence" value="ECO:0007669"/>
    <property type="project" value="TreeGrafter"/>
</dbReference>
<dbReference type="SUPFAM" id="SSF52161">
    <property type="entry name" value="Ribosomal protein L13"/>
    <property type="match status" value="1"/>
</dbReference>
<dbReference type="GO" id="GO:0003735">
    <property type="term" value="F:structural constituent of ribosome"/>
    <property type="evidence" value="ECO:0007669"/>
    <property type="project" value="InterPro"/>
</dbReference>
<dbReference type="PIRSF" id="PIRSF002181">
    <property type="entry name" value="Ribosomal_L13"/>
    <property type="match status" value="1"/>
</dbReference>
<comment type="caution">
    <text evidence="5">The sequence shown here is derived from an EMBL/GenBank/DDBJ whole genome shotgun (WGS) entry which is preliminary data.</text>
</comment>
<evidence type="ECO:0000256" key="4">
    <source>
        <dbReference type="HAMAP-Rule" id="MF_01366"/>
    </source>
</evidence>
<dbReference type="HAMAP" id="MF_01366">
    <property type="entry name" value="Ribosomal_uL13"/>
    <property type="match status" value="1"/>
</dbReference>
<dbReference type="PANTHER" id="PTHR11545:SF2">
    <property type="entry name" value="LARGE RIBOSOMAL SUBUNIT PROTEIN UL13M"/>
    <property type="match status" value="1"/>
</dbReference>
<organism evidence="5 6">
    <name type="scientific">Candidatus Magasanikbacteria bacterium RIFOXYC2_FULL_42_28</name>
    <dbReference type="NCBI Taxonomy" id="1798704"/>
    <lineage>
        <taxon>Bacteria</taxon>
        <taxon>Candidatus Magasanikiibacteriota</taxon>
    </lineage>
</organism>
<dbReference type="AlphaFoldDB" id="A0A1F6NXF0"/>
<comment type="function">
    <text evidence="4">This protein is one of the early assembly proteins of the 50S ribosomal subunit, although it is not seen to bind rRNA by itself. It is important during the early stages of 50S assembly.</text>
</comment>
<dbReference type="InterPro" id="IPR005823">
    <property type="entry name" value="Ribosomal_uL13_bac-type"/>
</dbReference>
<comment type="subunit">
    <text evidence="4">Part of the 50S ribosomal subunit.</text>
</comment>
<evidence type="ECO:0000256" key="1">
    <source>
        <dbReference type="ARBA" id="ARBA00006227"/>
    </source>
</evidence>
<evidence type="ECO:0000256" key="2">
    <source>
        <dbReference type="ARBA" id="ARBA00022980"/>
    </source>
</evidence>
<comment type="similarity">
    <text evidence="1 4">Belongs to the universal ribosomal protein uL13 family.</text>
</comment>
<reference evidence="5 6" key="1">
    <citation type="journal article" date="2016" name="Nat. Commun.">
        <title>Thousands of microbial genomes shed light on interconnected biogeochemical processes in an aquifer system.</title>
        <authorList>
            <person name="Anantharaman K."/>
            <person name="Brown C.T."/>
            <person name="Hug L.A."/>
            <person name="Sharon I."/>
            <person name="Castelle C.J."/>
            <person name="Probst A.J."/>
            <person name="Thomas B.C."/>
            <person name="Singh A."/>
            <person name="Wilkins M.J."/>
            <person name="Karaoz U."/>
            <person name="Brodie E.L."/>
            <person name="Williams K.H."/>
            <person name="Hubbard S.S."/>
            <person name="Banfield J.F."/>
        </authorList>
    </citation>
    <scope>NUCLEOTIDE SEQUENCE [LARGE SCALE GENOMIC DNA]</scope>
</reference>
<evidence type="ECO:0000256" key="3">
    <source>
        <dbReference type="ARBA" id="ARBA00023274"/>
    </source>
</evidence>
<dbReference type="CDD" id="cd00392">
    <property type="entry name" value="Ribosomal_L13"/>
    <property type="match status" value="1"/>
</dbReference>
<dbReference type="Pfam" id="PF00572">
    <property type="entry name" value="Ribosomal_L13"/>
    <property type="match status" value="1"/>
</dbReference>
<dbReference type="GO" id="GO:1990904">
    <property type="term" value="C:ribonucleoprotein complex"/>
    <property type="evidence" value="ECO:0007669"/>
    <property type="project" value="UniProtKB-KW"/>
</dbReference>
<dbReference type="GO" id="GO:0006412">
    <property type="term" value="P:translation"/>
    <property type="evidence" value="ECO:0007669"/>
    <property type="project" value="UniProtKB-UniRule"/>
</dbReference>
<dbReference type="PANTHER" id="PTHR11545">
    <property type="entry name" value="RIBOSOMAL PROTEIN L13"/>
    <property type="match status" value="1"/>
</dbReference>
<dbReference type="GO" id="GO:0003729">
    <property type="term" value="F:mRNA binding"/>
    <property type="evidence" value="ECO:0007669"/>
    <property type="project" value="TreeGrafter"/>
</dbReference>
<sequence>MSKRKTVVFDATGEKPGRLATKIATVLMGKHKATYEPHVDGGDKVVVENSAGIVLTGKKIDQKLFRHHSMHPGGLKEIPLKKVLKENPEEVVRHAVIKMLPKNKLRAGRLNRLTFKTK</sequence>
<evidence type="ECO:0000313" key="5">
    <source>
        <dbReference type="EMBL" id="OGH88602.1"/>
    </source>
</evidence>
<dbReference type="STRING" id="1798704.A3J93_00675"/>
<dbReference type="InterPro" id="IPR036899">
    <property type="entry name" value="Ribosomal_uL13_sf"/>
</dbReference>
<gene>
    <name evidence="4" type="primary">rplM</name>
    <name evidence="5" type="ORF">A3J93_00675</name>
</gene>
<name>A0A1F6NXF0_9BACT</name>
<dbReference type="InterPro" id="IPR005822">
    <property type="entry name" value="Ribosomal_uL13"/>
</dbReference>
<keyword evidence="2 4" id="KW-0689">Ribosomal protein</keyword>
<proteinExistence type="inferred from homology"/>
<keyword evidence="3 4" id="KW-0687">Ribonucleoprotein</keyword>
<protein>
    <recommendedName>
        <fullName evidence="4">Large ribosomal subunit protein uL13</fullName>
    </recommendedName>
</protein>
<dbReference type="Proteomes" id="UP000177907">
    <property type="component" value="Unassembled WGS sequence"/>
</dbReference>
<dbReference type="EMBL" id="MFQZ01000001">
    <property type="protein sequence ID" value="OGH88602.1"/>
    <property type="molecule type" value="Genomic_DNA"/>
</dbReference>
<dbReference type="GO" id="GO:0005840">
    <property type="term" value="C:ribosome"/>
    <property type="evidence" value="ECO:0007669"/>
    <property type="project" value="UniProtKB-KW"/>
</dbReference>
<dbReference type="NCBIfam" id="TIGR01066">
    <property type="entry name" value="rplM_bact"/>
    <property type="match status" value="1"/>
</dbReference>
<evidence type="ECO:0000313" key="6">
    <source>
        <dbReference type="Proteomes" id="UP000177907"/>
    </source>
</evidence>
<dbReference type="Gene3D" id="3.90.1180.10">
    <property type="entry name" value="Ribosomal protein L13"/>
    <property type="match status" value="1"/>
</dbReference>